<keyword evidence="3" id="KW-1185">Reference proteome</keyword>
<accession>A0A8S1PLL7</accession>
<evidence type="ECO:0008006" key="4">
    <source>
        <dbReference type="Google" id="ProtNLM"/>
    </source>
</evidence>
<gene>
    <name evidence="2" type="ORF">PPRIM_AZ9-3.1.T1220030</name>
</gene>
<dbReference type="OMA" id="MDTKVHE"/>
<dbReference type="EMBL" id="CAJJDM010000125">
    <property type="protein sequence ID" value="CAD8103781.1"/>
    <property type="molecule type" value="Genomic_DNA"/>
</dbReference>
<organism evidence="2 3">
    <name type="scientific">Paramecium primaurelia</name>
    <dbReference type="NCBI Taxonomy" id="5886"/>
    <lineage>
        <taxon>Eukaryota</taxon>
        <taxon>Sar</taxon>
        <taxon>Alveolata</taxon>
        <taxon>Ciliophora</taxon>
        <taxon>Intramacronucleata</taxon>
        <taxon>Oligohymenophorea</taxon>
        <taxon>Peniculida</taxon>
        <taxon>Parameciidae</taxon>
        <taxon>Paramecium</taxon>
    </lineage>
</organism>
<keyword evidence="1" id="KW-0175">Coiled coil</keyword>
<evidence type="ECO:0000313" key="3">
    <source>
        <dbReference type="Proteomes" id="UP000688137"/>
    </source>
</evidence>
<feature type="coiled-coil region" evidence="1">
    <location>
        <begin position="18"/>
        <end position="88"/>
    </location>
</feature>
<dbReference type="Proteomes" id="UP000688137">
    <property type="component" value="Unassembled WGS sequence"/>
</dbReference>
<proteinExistence type="predicted"/>
<comment type="caution">
    <text evidence="2">The sequence shown here is derived from an EMBL/GenBank/DDBJ whole genome shotgun (WGS) entry which is preliminary data.</text>
</comment>
<name>A0A8S1PLL7_PARPR</name>
<sequence length="94" mass="11269">MDTKVHEIFEKLLQFNQSDELQAQQAQLEALLIQIKDEMQMLIQDTHFGKDQYYLQQFERIADSKKRLDQVNAKMVKIQQRVDAIEKRFIKLSQ</sequence>
<dbReference type="AlphaFoldDB" id="A0A8S1PLL7"/>
<protein>
    <recommendedName>
        <fullName evidence="4">Biogenesis of lysosome-related organelles complex 1 subunit 7</fullName>
    </recommendedName>
</protein>
<evidence type="ECO:0000313" key="2">
    <source>
        <dbReference type="EMBL" id="CAD8103781.1"/>
    </source>
</evidence>
<evidence type="ECO:0000256" key="1">
    <source>
        <dbReference type="SAM" id="Coils"/>
    </source>
</evidence>
<reference evidence="2" key="1">
    <citation type="submission" date="2021-01" db="EMBL/GenBank/DDBJ databases">
        <authorList>
            <consortium name="Genoscope - CEA"/>
            <person name="William W."/>
        </authorList>
    </citation>
    <scope>NUCLEOTIDE SEQUENCE</scope>
</reference>